<dbReference type="PROSITE" id="PS51257">
    <property type="entry name" value="PROKAR_LIPOPROTEIN"/>
    <property type="match status" value="1"/>
</dbReference>
<dbReference type="AlphaFoldDB" id="A0A3P3R3U5"/>
<dbReference type="PANTHER" id="PTHR34512">
    <property type="entry name" value="CELL SURFACE PROTEIN"/>
    <property type="match status" value="1"/>
</dbReference>
<dbReference type="SUPFAM" id="SSF50998">
    <property type="entry name" value="Quinoprotein alcohol dehydrogenase-like"/>
    <property type="match status" value="1"/>
</dbReference>
<evidence type="ECO:0000259" key="2">
    <source>
        <dbReference type="Pfam" id="PF13360"/>
    </source>
</evidence>
<dbReference type="InterPro" id="IPR002372">
    <property type="entry name" value="PQQ_rpt_dom"/>
</dbReference>
<dbReference type="Proteomes" id="UP000282322">
    <property type="component" value="Unassembled WGS sequence"/>
</dbReference>
<evidence type="ECO:0000313" key="3">
    <source>
        <dbReference type="EMBL" id="RRJ28146.1"/>
    </source>
</evidence>
<dbReference type="Pfam" id="PF13360">
    <property type="entry name" value="PQQ_2"/>
    <property type="match status" value="2"/>
</dbReference>
<evidence type="ECO:0000256" key="1">
    <source>
        <dbReference type="SAM" id="MobiDB-lite"/>
    </source>
</evidence>
<proteinExistence type="predicted"/>
<organism evidence="3 4">
    <name type="scientific">Halocatena pleomorpha</name>
    <dbReference type="NCBI Taxonomy" id="1785090"/>
    <lineage>
        <taxon>Archaea</taxon>
        <taxon>Methanobacteriati</taxon>
        <taxon>Methanobacteriota</taxon>
        <taxon>Stenosarchaea group</taxon>
        <taxon>Halobacteria</taxon>
        <taxon>Halobacteriales</taxon>
        <taxon>Natronomonadaceae</taxon>
        <taxon>Halocatena</taxon>
    </lineage>
</organism>
<dbReference type="InterPro" id="IPR015943">
    <property type="entry name" value="WD40/YVTN_repeat-like_dom_sf"/>
</dbReference>
<evidence type="ECO:0000313" key="4">
    <source>
        <dbReference type="Proteomes" id="UP000282322"/>
    </source>
</evidence>
<accession>A0A3P3R3U5</accession>
<protein>
    <submittedName>
        <fullName evidence="3">Dehydrogenase</fullName>
    </submittedName>
</protein>
<dbReference type="SMART" id="SM00564">
    <property type="entry name" value="PQQ"/>
    <property type="match status" value="4"/>
</dbReference>
<dbReference type="PANTHER" id="PTHR34512:SF30">
    <property type="entry name" value="OUTER MEMBRANE PROTEIN ASSEMBLY FACTOR BAMB"/>
    <property type="match status" value="1"/>
</dbReference>
<comment type="caution">
    <text evidence="3">The sequence shown here is derived from an EMBL/GenBank/DDBJ whole genome shotgun (WGS) entry which is preliminary data.</text>
</comment>
<feature type="domain" description="Pyrrolo-quinoline quinone repeat" evidence="2">
    <location>
        <begin position="65"/>
        <end position="198"/>
    </location>
</feature>
<dbReference type="EMBL" id="RRCH01000040">
    <property type="protein sequence ID" value="RRJ28146.1"/>
    <property type="molecule type" value="Genomic_DNA"/>
</dbReference>
<dbReference type="InterPro" id="IPR018391">
    <property type="entry name" value="PQQ_b-propeller_rpt"/>
</dbReference>
<feature type="domain" description="Pyrrolo-quinoline quinone repeat" evidence="2">
    <location>
        <begin position="208"/>
        <end position="394"/>
    </location>
</feature>
<dbReference type="Gene3D" id="2.130.10.10">
    <property type="entry name" value="YVTN repeat-like/Quinoprotein amine dehydrogenase"/>
    <property type="match status" value="2"/>
</dbReference>
<sequence length="395" mass="41969">MVSRRAFLGGGGCMIATVFAGCLNSNGSSITPGTNTETDWPVSRADTANTGHVPDAKAPRESVRKRWSVADGTATGTPVIVDKKVYLPTAGTLRALDAESGNELWRFPLPNGKNPSSPIVHNGRVYTTSGKHLYALDPTTGVPYWSHTTDDHEYTALTVVDSEGVPTPHLVVGTRGGTMLGVAPQSGKQMWQKDLSSPISAFGFRSFVLYVGTDEGTVYALYWKENDTLPHEAWRSTVDGAVRTAIPCSDGVAVHTSGGPLWLLQGGESAGTTLWTIDRERSTVAPVYTNPMFYTVGSEGITATREYNEQTDWQIDRGYDAVAPVAAGDTLYLSSGDTVHAYAADGGFGIGSIRTGAKRWSYSTPDAVTGLALADGALFVACDGSNQTLYCLEPA</sequence>
<dbReference type="InterPro" id="IPR011047">
    <property type="entry name" value="Quinoprotein_ADH-like_sf"/>
</dbReference>
<feature type="region of interest" description="Disordered" evidence="1">
    <location>
        <begin position="32"/>
        <end position="62"/>
    </location>
</feature>
<dbReference type="RefSeq" id="WP_124956588.1">
    <property type="nucleotide sequence ID" value="NZ_RRCH01000040.1"/>
</dbReference>
<reference evidence="3 4" key="1">
    <citation type="submission" date="2018-11" db="EMBL/GenBank/DDBJ databases">
        <title>Taxonoimc description of Halomarina strain SPP-AMP-1.</title>
        <authorList>
            <person name="Pal Y."/>
            <person name="Srinivasana K."/>
            <person name="Verma A."/>
            <person name="Kumar P."/>
        </authorList>
    </citation>
    <scope>NUCLEOTIDE SEQUENCE [LARGE SCALE GENOMIC DNA]</scope>
    <source>
        <strain evidence="3 4">SPP-AMP-1</strain>
    </source>
</reference>
<gene>
    <name evidence="3" type="ORF">EIK79_16255</name>
</gene>
<keyword evidence="4" id="KW-1185">Reference proteome</keyword>
<name>A0A3P3R3U5_9EURY</name>